<evidence type="ECO:0000256" key="1">
    <source>
        <dbReference type="SAM" id="MobiDB-lite"/>
    </source>
</evidence>
<proteinExistence type="predicted"/>
<dbReference type="AlphaFoldDB" id="A0A6L2KNA4"/>
<feature type="compositionally biased region" description="Basic and acidic residues" evidence="1">
    <location>
        <begin position="141"/>
        <end position="160"/>
    </location>
</feature>
<organism evidence="2">
    <name type="scientific">Tanacetum cinerariifolium</name>
    <name type="common">Dalmatian daisy</name>
    <name type="synonym">Chrysanthemum cinerariifolium</name>
    <dbReference type="NCBI Taxonomy" id="118510"/>
    <lineage>
        <taxon>Eukaryota</taxon>
        <taxon>Viridiplantae</taxon>
        <taxon>Streptophyta</taxon>
        <taxon>Embryophyta</taxon>
        <taxon>Tracheophyta</taxon>
        <taxon>Spermatophyta</taxon>
        <taxon>Magnoliopsida</taxon>
        <taxon>eudicotyledons</taxon>
        <taxon>Gunneridae</taxon>
        <taxon>Pentapetalae</taxon>
        <taxon>asterids</taxon>
        <taxon>campanulids</taxon>
        <taxon>Asterales</taxon>
        <taxon>Asteraceae</taxon>
        <taxon>Asteroideae</taxon>
        <taxon>Anthemideae</taxon>
        <taxon>Anthemidinae</taxon>
        <taxon>Tanacetum</taxon>
    </lineage>
</organism>
<protein>
    <submittedName>
        <fullName evidence="2">Uncharacterized protein</fullName>
    </submittedName>
</protein>
<comment type="caution">
    <text evidence="2">The sequence shown here is derived from an EMBL/GenBank/DDBJ whole genome shotgun (WGS) entry which is preliminary data.</text>
</comment>
<feature type="compositionally biased region" description="Basic and acidic residues" evidence="1">
    <location>
        <begin position="170"/>
        <end position="179"/>
    </location>
</feature>
<feature type="compositionally biased region" description="Basic and acidic residues" evidence="1">
    <location>
        <begin position="187"/>
        <end position="198"/>
    </location>
</feature>
<evidence type="ECO:0000313" key="2">
    <source>
        <dbReference type="EMBL" id="GEU50991.1"/>
    </source>
</evidence>
<accession>A0A6L2KNA4</accession>
<sequence length="341" mass="37610">MVLLPERLLLRKQGSLRKLLHRQRNHLEEQAKKSNCIKRHVKKSSTMPTIGVVIRDTPGVSMSKKNKAPAKADRGKGIELLYDVVLIEAAQLKKVHKKTKQDTHRLHTSGSCEGANFKLEVPGGSKAKSSDTSEGTGVKPRVLDVSKTDSSKSDNESRGDSEEDNESDDNNDKGSKNDDDGGNDTQDSERTDADEKENPNLNLNECDDEEYDELYKDANVRLKVTGHEEVRKGDIEMTNATRENGSQEKSYEQVVEDAHVTLTTSQKTKGSKQSSSALSDFASKFLILDNVLPIVDEVASMMNVKVRYEESSTQAPPLLSVPMTAILETSTVPTTMVPPTI</sequence>
<dbReference type="EMBL" id="BKCJ010002797">
    <property type="protein sequence ID" value="GEU50991.1"/>
    <property type="molecule type" value="Genomic_DNA"/>
</dbReference>
<feature type="region of interest" description="Disordered" evidence="1">
    <location>
        <begin position="96"/>
        <end position="207"/>
    </location>
</feature>
<name>A0A6L2KNA4_TANCI</name>
<gene>
    <name evidence="2" type="ORF">Tci_022969</name>
</gene>
<reference evidence="2" key="1">
    <citation type="journal article" date="2019" name="Sci. Rep.">
        <title>Draft genome of Tanacetum cinerariifolium, the natural source of mosquito coil.</title>
        <authorList>
            <person name="Yamashiro T."/>
            <person name="Shiraishi A."/>
            <person name="Satake H."/>
            <person name="Nakayama K."/>
        </authorList>
    </citation>
    <scope>NUCLEOTIDE SEQUENCE</scope>
</reference>